<gene>
    <name evidence="2" type="ORF">ABFV83_11420</name>
</gene>
<sequence length="147" mass="16214">MADLKSTFSKGLTVLNVKTSNFLELNKIKTYIATLKSEIATLMSEIGEIVYQDWTQGEVAIERIQDKLMEIAEKEVIIKQQQAELDELELKEKQILGGQNSGQNAGAVSPAGGRLMSGDEDAVICPNCGQRYELAVNFCRKCGTKLK</sequence>
<proteinExistence type="predicted"/>
<dbReference type="AlphaFoldDB" id="A0AAU7PJ87"/>
<protein>
    <submittedName>
        <fullName evidence="2">Zinc ribbon domain-containing protein</fullName>
    </submittedName>
</protein>
<dbReference type="EMBL" id="CP157940">
    <property type="protein sequence ID" value="XBS52451.1"/>
    <property type="molecule type" value="Genomic_DNA"/>
</dbReference>
<evidence type="ECO:0000313" key="2">
    <source>
        <dbReference type="EMBL" id="XBS52451.1"/>
    </source>
</evidence>
<feature type="domain" description="Zinc-ribbon" evidence="1">
    <location>
        <begin position="125"/>
        <end position="146"/>
    </location>
</feature>
<dbReference type="RefSeq" id="WP_349943957.1">
    <property type="nucleotide sequence ID" value="NZ_CP157940.1"/>
</dbReference>
<dbReference type="Pfam" id="PF13240">
    <property type="entry name" value="Zn_Ribbon_1"/>
    <property type="match status" value="1"/>
</dbReference>
<accession>A0AAU7PJ87</accession>
<evidence type="ECO:0000259" key="1">
    <source>
        <dbReference type="Pfam" id="PF13240"/>
    </source>
</evidence>
<dbReference type="InterPro" id="IPR026870">
    <property type="entry name" value="Zinc_ribbon_dom"/>
</dbReference>
<name>A0AAU7PJ87_9FIRM</name>
<reference evidence="2" key="1">
    <citation type="submission" date="2024-06" db="EMBL/GenBank/DDBJ databases">
        <title>Lacrimispora cavernae sp. nov., a novel anaerobe isolated from bat guano pile inside a cave.</title>
        <authorList>
            <person name="Miller S.L."/>
            <person name="Lu N."/>
            <person name="King J."/>
            <person name="Sankaranarayanan K."/>
            <person name="Lawson P.A."/>
        </authorList>
    </citation>
    <scope>NUCLEOTIDE SEQUENCE</scope>
    <source>
        <strain evidence="2">BS-2</strain>
    </source>
</reference>
<organism evidence="2">
    <name type="scientific">Lacrimispora sp. BS-2</name>
    <dbReference type="NCBI Taxonomy" id="3151850"/>
    <lineage>
        <taxon>Bacteria</taxon>
        <taxon>Bacillati</taxon>
        <taxon>Bacillota</taxon>
        <taxon>Clostridia</taxon>
        <taxon>Lachnospirales</taxon>
        <taxon>Lachnospiraceae</taxon>
        <taxon>Lacrimispora</taxon>
    </lineage>
</organism>